<organism evidence="1 2">
    <name type="scientific">Candidatus Uhrbacteria bacterium GW2011_GWF2_44_350</name>
    <dbReference type="NCBI Taxonomy" id="1619000"/>
    <lineage>
        <taxon>Bacteria</taxon>
        <taxon>Candidatus Uhriibacteriota</taxon>
    </lineage>
</organism>
<accession>A0A0G1JFC0</accession>
<proteinExistence type="predicted"/>
<gene>
    <name evidence="1" type="ORF">UW63_C0039G0012</name>
</gene>
<evidence type="ECO:0000313" key="1">
    <source>
        <dbReference type="EMBL" id="KKT70005.1"/>
    </source>
</evidence>
<reference evidence="1 2" key="1">
    <citation type="journal article" date="2015" name="Nature">
        <title>rRNA introns, odd ribosomes, and small enigmatic genomes across a large radiation of phyla.</title>
        <authorList>
            <person name="Brown C.T."/>
            <person name="Hug L.A."/>
            <person name="Thomas B.C."/>
            <person name="Sharon I."/>
            <person name="Castelle C.J."/>
            <person name="Singh A."/>
            <person name="Wilkins M.J."/>
            <person name="Williams K.H."/>
            <person name="Banfield J.F."/>
        </authorList>
    </citation>
    <scope>NUCLEOTIDE SEQUENCE [LARGE SCALE GENOMIC DNA]</scope>
</reference>
<dbReference type="AlphaFoldDB" id="A0A0G1JFC0"/>
<name>A0A0G1JFC0_9BACT</name>
<evidence type="ECO:0000313" key="2">
    <source>
        <dbReference type="Proteomes" id="UP000034154"/>
    </source>
</evidence>
<dbReference type="EMBL" id="LCJB01000039">
    <property type="protein sequence ID" value="KKT70005.1"/>
    <property type="molecule type" value="Genomic_DNA"/>
</dbReference>
<comment type="caution">
    <text evidence="1">The sequence shown here is derived from an EMBL/GenBank/DDBJ whole genome shotgun (WGS) entry which is preliminary data.</text>
</comment>
<protein>
    <submittedName>
        <fullName evidence="1">Uncharacterized protein</fullName>
    </submittedName>
</protein>
<dbReference type="Proteomes" id="UP000034154">
    <property type="component" value="Unassembled WGS sequence"/>
</dbReference>
<sequence length="163" mass="18673">MEWQKKLVCRARVARRLGMCLGEFTGLAPRSTDIFDPGYLTEDDMQDIVDWMCQNVILRFGTAERFQKALDCLETKIGVDISSRGFDQTVDNILLKYQENGKSEPNGLDDNGDFAGHGCPLLFWKRPSLVPSKNPHEDPAFEFDEEFPNVVFVEFETRRDDDS</sequence>